<protein>
    <submittedName>
        <fullName evidence="3">Peptidase G2 autoproteolytic cleavage domain-containing protein</fullName>
    </submittedName>
</protein>
<accession>A0ABU0VD27</accession>
<dbReference type="Gene3D" id="2.160.20.10">
    <property type="entry name" value="Single-stranded right-handed beta-helix, Pectin lyase-like"/>
    <property type="match status" value="1"/>
</dbReference>
<sequence>MENYTTFLGLYKPESTESTESIEIDSKLAENFETIDSKIGIALSDGITTFENLNERLKMYENRFEYLDERNVMDYGAKGDGVTDDTQAFHDAMAEGGYLIKVPAGVFRVSGLLVPSNTMLVGAGKKRTIIKLLDDTPVGHSVLTNSDHTNGNENIYIGHLTLDWNKDTRPAGWKIPKGPTSSCLLFANVDYSFVEHVFAKNAGLHGFDATSPNYNRHGEHDDPTFYQPGGCNFVTFSYCEATGSGDDNFTCHFGKHTTFSHCLSYHPMGLNDGSSNTNCFEIDDGSQDVMVDSCIAIGGVRGFEIKAHDYAPAAKRVQLVNCRAYENAISFCIRHIGHHTASDPQSASAHDVQLANCIAYNPKPSDLYKGAGPNALQISGYDGVNVVNFHAICDDSSINYKGNSVVSVYYKGRLINLKNITIRGFKTADNDLYIVGGDNSVGKVMVDGVTLIDSAEKGVVFGSGMYESVVSNVWGQRSPKNNSGTVGIFSVDPDLNVSNCDFSGYETDFKIGGVVTPYFLFKHKGSGVIGSRDSHATGNNNFVAGSVRSRATGAAQSSVIASYNTINPNSDSVALGWASGSTPSSSNRKIEFHAKDGTIKASGSIKSSQTFSDYAEYFESLSGEKIPTGTLVTLEGDKIRPAKKGDFMLGVISETAGVILGESSFHWSGRYLKNDFGGYIYEKQKDANGQIVMAPMENPDYKPDKNYASREERDEWNVVGLVGQVYVRCDSTVEAGDFIQAHNDGMATKAESPKQGWQAMRVIKEFDKSKGYGVALVFIR</sequence>
<dbReference type="Pfam" id="PF11962">
    <property type="entry name" value="Peptidase_G2"/>
    <property type="match status" value="1"/>
</dbReference>
<dbReference type="Gene3D" id="2.40.300.10">
    <property type="entry name" value="Head decoration protein D"/>
    <property type="match status" value="1"/>
</dbReference>
<reference evidence="3" key="1">
    <citation type="submission" date="2023-08" db="EMBL/GenBank/DDBJ databases">
        <title>Functional annotation and safety assessment of Bacillus stercoris.</title>
        <authorList>
            <person name="Pandit N.T."/>
            <person name="Ahir S.V."/>
            <person name="Chauhan D.A."/>
            <person name="Bose A."/>
            <person name="Dunlap C."/>
            <person name="Doshi J.A."/>
        </authorList>
    </citation>
    <scope>NUCLEOTIDE SEQUENCE</scope>
    <source>
        <strain evidence="3">ZBMF30</strain>
    </source>
</reference>
<organism evidence="3 4">
    <name type="scientific">Bacillus stercoris</name>
    <dbReference type="NCBI Taxonomy" id="2054641"/>
    <lineage>
        <taxon>Bacteria</taxon>
        <taxon>Bacillati</taxon>
        <taxon>Bacillota</taxon>
        <taxon>Bacilli</taxon>
        <taxon>Bacillales</taxon>
        <taxon>Bacillaceae</taxon>
        <taxon>Bacillus</taxon>
    </lineage>
</organism>
<gene>
    <name evidence="3" type="ORF">RAQ16_21280</name>
</gene>
<feature type="domain" description="Rhamnogalacturonase A/B/Epimerase-like pectate lyase" evidence="2">
    <location>
        <begin position="70"/>
        <end position="156"/>
    </location>
</feature>
<keyword evidence="4" id="KW-1185">Reference proteome</keyword>
<dbReference type="Pfam" id="PF12708">
    <property type="entry name" value="Pect-lyase_RHGA_epim"/>
    <property type="match status" value="1"/>
</dbReference>
<dbReference type="Gene3D" id="4.10.80.40">
    <property type="entry name" value="succinate dehydrogenase protein domain"/>
    <property type="match status" value="1"/>
</dbReference>
<evidence type="ECO:0000259" key="1">
    <source>
        <dbReference type="Pfam" id="PF11962"/>
    </source>
</evidence>
<evidence type="ECO:0000313" key="3">
    <source>
        <dbReference type="EMBL" id="MDQ1854842.1"/>
    </source>
</evidence>
<name>A0ABU0VD27_9BACI</name>
<dbReference type="RefSeq" id="WP_306647460.1">
    <property type="nucleotide sequence ID" value="NZ_JAVCYS010000014.1"/>
</dbReference>
<dbReference type="InterPro" id="IPR024535">
    <property type="entry name" value="RHGA/B-epi-like_pectate_lyase"/>
</dbReference>
<feature type="domain" description="Peptidase G2 IMC autoproteolytic cleavage" evidence="1">
    <location>
        <begin position="558"/>
        <end position="780"/>
    </location>
</feature>
<comment type="caution">
    <text evidence="3">The sequence shown here is derived from an EMBL/GenBank/DDBJ whole genome shotgun (WGS) entry which is preliminary data.</text>
</comment>
<dbReference type="Gene3D" id="2.160.10.20">
    <property type="entry name" value="Insect antifreeze protein"/>
    <property type="match status" value="1"/>
</dbReference>
<evidence type="ECO:0000259" key="2">
    <source>
        <dbReference type="Pfam" id="PF12708"/>
    </source>
</evidence>
<dbReference type="InterPro" id="IPR021865">
    <property type="entry name" value="Peptidase_G2"/>
</dbReference>
<dbReference type="SUPFAM" id="SSF51126">
    <property type="entry name" value="Pectin lyase-like"/>
    <property type="match status" value="1"/>
</dbReference>
<dbReference type="InterPro" id="IPR011050">
    <property type="entry name" value="Pectin_lyase_fold/virulence"/>
</dbReference>
<dbReference type="InterPro" id="IPR012334">
    <property type="entry name" value="Pectin_lyas_fold"/>
</dbReference>
<dbReference type="Proteomes" id="UP001177898">
    <property type="component" value="Unassembled WGS sequence"/>
</dbReference>
<proteinExistence type="predicted"/>
<dbReference type="EMBL" id="JAVCYS010000014">
    <property type="protein sequence ID" value="MDQ1854842.1"/>
    <property type="molecule type" value="Genomic_DNA"/>
</dbReference>
<evidence type="ECO:0000313" key="4">
    <source>
        <dbReference type="Proteomes" id="UP001177898"/>
    </source>
</evidence>